<dbReference type="Pfam" id="PF02591">
    <property type="entry name" value="Zn_ribbon_9"/>
    <property type="match status" value="1"/>
</dbReference>
<evidence type="ECO:0000259" key="3">
    <source>
        <dbReference type="Pfam" id="PF24481"/>
    </source>
</evidence>
<reference evidence="4" key="2">
    <citation type="submission" date="2020-09" db="EMBL/GenBank/DDBJ databases">
        <authorList>
            <person name="Sun Q."/>
            <person name="Kim S."/>
        </authorList>
    </citation>
    <scope>NUCLEOTIDE SEQUENCE</scope>
    <source>
        <strain evidence="4">KCTC 12988</strain>
    </source>
</reference>
<dbReference type="InterPro" id="IPR003743">
    <property type="entry name" value="Zf-RING_7"/>
</dbReference>
<name>A0A918TH55_9BACT</name>
<evidence type="ECO:0000259" key="2">
    <source>
        <dbReference type="Pfam" id="PF02591"/>
    </source>
</evidence>
<sequence length="235" mass="26417">MIPEIERLIILQTRDQAIADLESDLKRIPHEKEMASTRLSSSQKAVAEAKTALQENEVAIKNVELDIETRKTTIGRLKTQQFETRKNDEFRAIGTEIERYQGEIDEHETTELELMERSDELRSKLEAAKEVLAKAEASVAEDLAAYDTREKEERARLAEVQTQREKAASEVGDEDLLELYDRLRNARGTKVVVSLSESGQCGGCHVKVTPSTLIKVTADKEVVQCENCGRILFAG</sequence>
<dbReference type="Proteomes" id="UP000644507">
    <property type="component" value="Unassembled WGS sequence"/>
</dbReference>
<evidence type="ECO:0000313" key="4">
    <source>
        <dbReference type="EMBL" id="GHC48198.1"/>
    </source>
</evidence>
<gene>
    <name evidence="4" type="ORF">GCM10007100_12580</name>
</gene>
<dbReference type="RefSeq" id="WP_189568434.1">
    <property type="nucleotide sequence ID" value="NZ_BMXI01000004.1"/>
</dbReference>
<keyword evidence="5" id="KW-1185">Reference proteome</keyword>
<dbReference type="EMBL" id="BMXI01000004">
    <property type="protein sequence ID" value="GHC48198.1"/>
    <property type="molecule type" value="Genomic_DNA"/>
</dbReference>
<dbReference type="Pfam" id="PF24481">
    <property type="entry name" value="CT398_CC"/>
    <property type="match status" value="1"/>
</dbReference>
<keyword evidence="1" id="KW-0175">Coiled coil</keyword>
<dbReference type="Gene3D" id="1.10.287.1490">
    <property type="match status" value="1"/>
</dbReference>
<evidence type="ECO:0000313" key="5">
    <source>
        <dbReference type="Proteomes" id="UP000644507"/>
    </source>
</evidence>
<reference evidence="4" key="1">
    <citation type="journal article" date="2014" name="Int. J. Syst. Evol. Microbiol.">
        <title>Complete genome sequence of Corynebacterium casei LMG S-19264T (=DSM 44701T), isolated from a smear-ripened cheese.</title>
        <authorList>
            <consortium name="US DOE Joint Genome Institute (JGI-PGF)"/>
            <person name="Walter F."/>
            <person name="Albersmeier A."/>
            <person name="Kalinowski J."/>
            <person name="Ruckert C."/>
        </authorList>
    </citation>
    <scope>NUCLEOTIDE SEQUENCE</scope>
    <source>
        <strain evidence="4">KCTC 12988</strain>
    </source>
</reference>
<protein>
    <recommendedName>
        <fullName evidence="6">C4-type zinc ribbon domain-containing protein</fullName>
    </recommendedName>
</protein>
<evidence type="ECO:0000256" key="1">
    <source>
        <dbReference type="SAM" id="Coils"/>
    </source>
</evidence>
<dbReference type="AlphaFoldDB" id="A0A918TH55"/>
<feature type="coiled-coil region" evidence="1">
    <location>
        <begin position="97"/>
        <end position="170"/>
    </location>
</feature>
<dbReference type="InterPro" id="IPR056003">
    <property type="entry name" value="CT398_CC_hairpin"/>
</dbReference>
<organism evidence="4 5">
    <name type="scientific">Roseibacillus persicicus</name>
    <dbReference type="NCBI Taxonomy" id="454148"/>
    <lineage>
        <taxon>Bacteria</taxon>
        <taxon>Pseudomonadati</taxon>
        <taxon>Verrucomicrobiota</taxon>
        <taxon>Verrucomicrobiia</taxon>
        <taxon>Verrucomicrobiales</taxon>
        <taxon>Verrucomicrobiaceae</taxon>
        <taxon>Roseibacillus</taxon>
    </lineage>
</organism>
<accession>A0A918TH55</accession>
<proteinExistence type="predicted"/>
<feature type="domain" description="CT398-like coiled coil hairpin" evidence="3">
    <location>
        <begin position="11"/>
        <end position="188"/>
    </location>
</feature>
<feature type="domain" description="C4-type zinc ribbon" evidence="2">
    <location>
        <begin position="201"/>
        <end position="232"/>
    </location>
</feature>
<evidence type="ECO:0008006" key="6">
    <source>
        <dbReference type="Google" id="ProtNLM"/>
    </source>
</evidence>
<comment type="caution">
    <text evidence="4">The sequence shown here is derived from an EMBL/GenBank/DDBJ whole genome shotgun (WGS) entry which is preliminary data.</text>
</comment>